<name>A0A345DBF2_9BURK</name>
<evidence type="ECO:0000256" key="7">
    <source>
        <dbReference type="ARBA" id="ARBA00022777"/>
    </source>
</evidence>
<feature type="binding site" evidence="11">
    <location>
        <position position="160"/>
    </location>
    <ligand>
        <name>ATP</name>
        <dbReference type="ChEBI" id="CHEBI:30616"/>
    </ligand>
</feature>
<dbReference type="FunFam" id="3.40.1160.10:FF:000001">
    <property type="entry name" value="Uridylate kinase"/>
    <property type="match status" value="1"/>
</dbReference>
<dbReference type="Proteomes" id="UP000252182">
    <property type="component" value="Chromosome"/>
</dbReference>
<evidence type="ECO:0000259" key="12">
    <source>
        <dbReference type="Pfam" id="PF00696"/>
    </source>
</evidence>
<dbReference type="SUPFAM" id="SSF53633">
    <property type="entry name" value="Carbamate kinase-like"/>
    <property type="match status" value="1"/>
</dbReference>
<feature type="binding site" evidence="11">
    <location>
        <position position="57"/>
    </location>
    <ligand>
        <name>ATP</name>
        <dbReference type="ChEBI" id="CHEBI:30616"/>
    </ligand>
</feature>
<evidence type="ECO:0000256" key="4">
    <source>
        <dbReference type="ARBA" id="ARBA00022490"/>
    </source>
</evidence>
<dbReference type="GO" id="GO:0005524">
    <property type="term" value="F:ATP binding"/>
    <property type="evidence" value="ECO:0007669"/>
    <property type="project" value="UniProtKB-KW"/>
</dbReference>
<evidence type="ECO:0000256" key="3">
    <source>
        <dbReference type="ARBA" id="ARBA00007614"/>
    </source>
</evidence>
<dbReference type="CDD" id="cd04254">
    <property type="entry name" value="AAK_UMPK-PyrH-Ec"/>
    <property type="match status" value="1"/>
</dbReference>
<dbReference type="UniPathway" id="UPA00159">
    <property type="reaction ID" value="UER00275"/>
</dbReference>
<feature type="binding site" evidence="11">
    <location>
        <begin position="133"/>
        <end position="140"/>
    </location>
    <ligand>
        <name>UMP</name>
        <dbReference type="ChEBI" id="CHEBI:57865"/>
    </ligand>
</feature>
<evidence type="ECO:0000256" key="10">
    <source>
        <dbReference type="ARBA" id="ARBA00047767"/>
    </source>
</evidence>
<keyword evidence="14" id="KW-1185">Reference proteome</keyword>
<accession>A0A345DBF2</accession>
<evidence type="ECO:0000256" key="8">
    <source>
        <dbReference type="ARBA" id="ARBA00022840"/>
    </source>
</evidence>
<dbReference type="OrthoDB" id="9807458at2"/>
<dbReference type="Pfam" id="PF00696">
    <property type="entry name" value="AA_kinase"/>
    <property type="match status" value="1"/>
</dbReference>
<dbReference type="AlphaFoldDB" id="A0A345DBF2"/>
<comment type="function">
    <text evidence="11">Catalyzes the reversible phosphorylation of UMP to UDP.</text>
</comment>
<protein>
    <recommendedName>
        <fullName evidence="11">Uridylate kinase</fullName>
        <shortName evidence="11">UK</shortName>
        <ecNumber evidence="11">2.7.4.22</ecNumber>
    </recommendedName>
    <alternativeName>
        <fullName evidence="11">Uridine monophosphate kinase</fullName>
        <shortName evidence="11">UMP kinase</shortName>
        <shortName evidence="11">UMPK</shortName>
    </alternativeName>
</protein>
<feature type="binding site" evidence="11">
    <location>
        <position position="52"/>
    </location>
    <ligand>
        <name>UMP</name>
        <dbReference type="ChEBI" id="CHEBI:57865"/>
    </ligand>
</feature>
<dbReference type="InterPro" id="IPR011817">
    <property type="entry name" value="Uridylate_kinase"/>
</dbReference>
<evidence type="ECO:0000313" key="14">
    <source>
        <dbReference type="Proteomes" id="UP000252182"/>
    </source>
</evidence>
<dbReference type="HAMAP" id="MF_01220_B">
    <property type="entry name" value="PyrH_B"/>
    <property type="match status" value="1"/>
</dbReference>
<dbReference type="EC" id="2.7.4.22" evidence="11"/>
<proteinExistence type="inferred from homology"/>
<dbReference type="InterPro" id="IPR015963">
    <property type="entry name" value="Uridylate_kinase_bac"/>
</dbReference>
<dbReference type="InterPro" id="IPR036393">
    <property type="entry name" value="AceGlu_kinase-like_sf"/>
</dbReference>
<evidence type="ECO:0000256" key="6">
    <source>
        <dbReference type="ARBA" id="ARBA00022741"/>
    </source>
</evidence>
<comment type="caution">
    <text evidence="11">Lacks conserved residue(s) required for the propagation of feature annotation.</text>
</comment>
<keyword evidence="7 11" id="KW-0418">Kinase</keyword>
<comment type="catalytic activity">
    <reaction evidence="10 11">
        <text>UMP + ATP = UDP + ADP</text>
        <dbReference type="Rhea" id="RHEA:24400"/>
        <dbReference type="ChEBI" id="CHEBI:30616"/>
        <dbReference type="ChEBI" id="CHEBI:57865"/>
        <dbReference type="ChEBI" id="CHEBI:58223"/>
        <dbReference type="ChEBI" id="CHEBI:456216"/>
        <dbReference type="EC" id="2.7.4.22"/>
    </reaction>
</comment>
<dbReference type="NCBIfam" id="TIGR02075">
    <property type="entry name" value="pyrH_bact"/>
    <property type="match status" value="1"/>
</dbReference>
<keyword evidence="8 11" id="KW-0067">ATP-binding</keyword>
<comment type="subunit">
    <text evidence="11">Homohexamer.</text>
</comment>
<dbReference type="GO" id="GO:0044210">
    <property type="term" value="P:'de novo' CTP biosynthetic process"/>
    <property type="evidence" value="ECO:0007669"/>
    <property type="project" value="UniProtKB-UniRule"/>
</dbReference>
<evidence type="ECO:0000256" key="1">
    <source>
        <dbReference type="ARBA" id="ARBA00004496"/>
    </source>
</evidence>
<keyword evidence="6 11" id="KW-0547">Nucleotide-binding</keyword>
<keyword evidence="5 11" id="KW-0808">Transferase</keyword>
<dbReference type="GO" id="GO:0006225">
    <property type="term" value="P:UDP biosynthetic process"/>
    <property type="evidence" value="ECO:0007669"/>
    <property type="project" value="TreeGrafter"/>
</dbReference>
<dbReference type="KEGG" id="hyf:DTO96_101421"/>
<feature type="binding site" evidence="11">
    <location>
        <position position="72"/>
    </location>
    <ligand>
        <name>UMP</name>
        <dbReference type="ChEBI" id="CHEBI:57865"/>
    </ligand>
</feature>
<feature type="binding site" evidence="11">
    <location>
        <position position="169"/>
    </location>
    <ligand>
        <name>ATP</name>
        <dbReference type="ChEBI" id="CHEBI:30616"/>
    </ligand>
</feature>
<dbReference type="InterPro" id="IPR001048">
    <property type="entry name" value="Asp/Glu/Uridylate_kinase"/>
</dbReference>
<sequence>MAAYKRVLLKLSGEALMGDDAFGINRKTIERMVSEIKEISDMGVEIAIVIGGGNIFRGMTGGAAGMDRATADYMGMMATIMNALALQDAMKQAGMDARVQSALRIDQVVEPYIRPRALRQLEEGKIVIFAAGTGNPFFTTDTAAALRGVEIGAEVVLKATKVDGVYTADPKKDPTATRYSTVSFDEAISKDLKVMDATAFALCRDQNMPIRVFSIVKEGALKRIIEGSDEGTLVQCKPI</sequence>
<evidence type="ECO:0000256" key="9">
    <source>
        <dbReference type="ARBA" id="ARBA00022975"/>
    </source>
</evidence>
<feature type="binding site" evidence="11">
    <location>
        <begin position="10"/>
        <end position="13"/>
    </location>
    <ligand>
        <name>ATP</name>
        <dbReference type="ChEBI" id="CHEBI:30616"/>
    </ligand>
</feature>
<dbReference type="PANTHER" id="PTHR42833:SF4">
    <property type="entry name" value="URIDYLATE KINASE PUMPKIN, CHLOROPLASTIC"/>
    <property type="match status" value="1"/>
</dbReference>
<gene>
    <name evidence="11 13" type="primary">pyrH</name>
    <name evidence="13" type="ORF">DTO96_101421</name>
</gene>
<reference evidence="14" key="1">
    <citation type="submission" date="2018-07" db="EMBL/GenBank/DDBJ databases">
        <authorList>
            <person name="Kim H."/>
        </authorList>
    </citation>
    <scope>NUCLEOTIDE SEQUENCE [LARGE SCALE GENOMIC DNA]</scope>
    <source>
        <strain evidence="14">F02</strain>
    </source>
</reference>
<dbReference type="PIRSF" id="PIRSF005650">
    <property type="entry name" value="Uridylate_kin"/>
    <property type="match status" value="1"/>
</dbReference>
<comment type="pathway">
    <text evidence="2 11">Pyrimidine metabolism; CTP biosynthesis via de novo pathway; UDP from UMP (UMPK route): step 1/1.</text>
</comment>
<dbReference type="GO" id="GO:0033862">
    <property type="term" value="F:UMP kinase activity"/>
    <property type="evidence" value="ECO:0007669"/>
    <property type="project" value="UniProtKB-EC"/>
</dbReference>
<evidence type="ECO:0000256" key="5">
    <source>
        <dbReference type="ARBA" id="ARBA00022679"/>
    </source>
</evidence>
<dbReference type="PANTHER" id="PTHR42833">
    <property type="entry name" value="URIDYLATE KINASE"/>
    <property type="match status" value="1"/>
</dbReference>
<comment type="activity regulation">
    <text evidence="11">Inhibited by UTP.</text>
</comment>
<comment type="subcellular location">
    <subcellularLocation>
        <location evidence="1 11">Cytoplasm</location>
    </subcellularLocation>
</comment>
<comment type="similarity">
    <text evidence="3 11">Belongs to the UMP kinase family.</text>
</comment>
<feature type="binding site" evidence="11">
    <location>
        <position position="53"/>
    </location>
    <ligand>
        <name>ATP</name>
        <dbReference type="ChEBI" id="CHEBI:30616"/>
    </ligand>
</feature>
<feature type="domain" description="Aspartate/glutamate/uridylate kinase" evidence="12">
    <location>
        <begin position="5"/>
        <end position="214"/>
    </location>
</feature>
<dbReference type="GO" id="GO:0005829">
    <property type="term" value="C:cytosol"/>
    <property type="evidence" value="ECO:0007669"/>
    <property type="project" value="TreeGrafter"/>
</dbReference>
<keyword evidence="9 11" id="KW-0665">Pyrimidine biosynthesis</keyword>
<evidence type="ECO:0000313" key="13">
    <source>
        <dbReference type="EMBL" id="AXF85690.1"/>
    </source>
</evidence>
<dbReference type="Gene3D" id="3.40.1160.10">
    <property type="entry name" value="Acetylglutamate kinase-like"/>
    <property type="match status" value="1"/>
</dbReference>
<feature type="binding site" evidence="11">
    <location>
        <position position="166"/>
    </location>
    <ligand>
        <name>ATP</name>
        <dbReference type="ChEBI" id="CHEBI:30616"/>
    </ligand>
</feature>
<evidence type="ECO:0000256" key="11">
    <source>
        <dbReference type="HAMAP-Rule" id="MF_01220"/>
    </source>
</evidence>
<dbReference type="EMBL" id="CP031124">
    <property type="protein sequence ID" value="AXF85690.1"/>
    <property type="molecule type" value="Genomic_DNA"/>
</dbReference>
<evidence type="ECO:0000256" key="2">
    <source>
        <dbReference type="ARBA" id="ARBA00004791"/>
    </source>
</evidence>
<organism evidence="13 14">
    <name type="scientific">Ephemeroptericola cinctiostellae</name>
    <dbReference type="NCBI Taxonomy" id="2268024"/>
    <lineage>
        <taxon>Bacteria</taxon>
        <taxon>Pseudomonadati</taxon>
        <taxon>Pseudomonadota</taxon>
        <taxon>Betaproteobacteria</taxon>
        <taxon>Burkholderiales</taxon>
        <taxon>Burkholderiaceae</taxon>
        <taxon>Ephemeroptericola</taxon>
    </lineage>
</organism>
<dbReference type="RefSeq" id="WP_114562857.1">
    <property type="nucleotide sequence ID" value="NZ_CP031124.1"/>
</dbReference>
<keyword evidence="4 11" id="KW-0963">Cytoplasm</keyword>